<keyword evidence="1" id="KW-0812">Transmembrane</keyword>
<dbReference type="AlphaFoldDB" id="A4P0I4"/>
<dbReference type="BioCyc" id="HINF375063:G119K-2001-MONOMER"/>
<protein>
    <submittedName>
        <fullName evidence="2">Uncharacterized protein</fullName>
    </submittedName>
</protein>
<sequence>MFNFLTAKERGIFLIGPILLVLLIIFLGFKANYWRKEMLKEEQLKLKWQNAYIELNHSVQNFAEQQAQLIQAVNNLKANQKSTNTGFKKCT</sequence>
<keyword evidence="1" id="KW-1133">Transmembrane helix</keyword>
<reference evidence="2 3" key="1">
    <citation type="journal article" date="2007" name="Genome Biol.">
        <title>Characterization and modeling of the Haemophilus influenzae core and supragenomes based on the complete genomic sequences of Rd and 12 clinical nontypeable strains.</title>
        <authorList>
            <person name="Hogg J.S."/>
            <person name="Hu F.Z."/>
            <person name="Janto B."/>
            <person name="Boissy R."/>
            <person name="Hayes J."/>
            <person name="Keefe R."/>
            <person name="Post J.C."/>
            <person name="Ehrlich G.D."/>
        </authorList>
    </citation>
    <scope>NUCLEOTIDE SEQUENCE [LARGE SCALE GENOMIC DNA]</scope>
    <source>
        <strain evidence="2 3">22.4-21</strain>
    </source>
</reference>
<evidence type="ECO:0000313" key="3">
    <source>
        <dbReference type="Proteomes" id="UP000005596"/>
    </source>
</evidence>
<accession>A4P0I4</accession>
<organism evidence="2 3">
    <name type="scientific">Haemophilus influenzae 22.4-21</name>
    <dbReference type="NCBI Taxonomy" id="375063"/>
    <lineage>
        <taxon>Bacteria</taxon>
        <taxon>Pseudomonadati</taxon>
        <taxon>Pseudomonadota</taxon>
        <taxon>Gammaproteobacteria</taxon>
        <taxon>Pasteurellales</taxon>
        <taxon>Pasteurellaceae</taxon>
        <taxon>Haemophilus</taxon>
    </lineage>
</organism>
<evidence type="ECO:0000313" key="2">
    <source>
        <dbReference type="EMBL" id="EDK13076.1"/>
    </source>
</evidence>
<keyword evidence="1" id="KW-0472">Membrane</keyword>
<evidence type="ECO:0000256" key="1">
    <source>
        <dbReference type="SAM" id="Phobius"/>
    </source>
</evidence>
<feature type="transmembrane region" description="Helical" evidence="1">
    <location>
        <begin position="12"/>
        <end position="29"/>
    </location>
</feature>
<proteinExistence type="predicted"/>
<name>A4P0I4_HAEIF</name>
<dbReference type="Proteomes" id="UP000005596">
    <property type="component" value="Unassembled WGS sequence"/>
</dbReference>
<gene>
    <name evidence="2" type="ORF">CGSHiR3021_00317</name>
</gene>
<dbReference type="EMBL" id="AAZJ01000015">
    <property type="protein sequence ID" value="EDK13076.1"/>
    <property type="molecule type" value="Genomic_DNA"/>
</dbReference>